<sequence>MKEEDSRRPLDSRKTDRGRCEQGNKSTVLQIHPTTTTTTPTTTTPPRRVHLDKGEQEYANNWAAKRTWRTEGQRGLRDLTADKEREENRLQEITQQVREEKEGSWRSGRRGVEDSKYNRAAKRTWRTKGKRGLRDLTADKEREENRLQEITQQAREEKEGSWRSGRRGLEESKSGNERGRQMLQGTREQVDEGNLVGVV</sequence>
<organism evidence="2 3">
    <name type="scientific">Forsythia ovata</name>
    <dbReference type="NCBI Taxonomy" id="205694"/>
    <lineage>
        <taxon>Eukaryota</taxon>
        <taxon>Viridiplantae</taxon>
        <taxon>Streptophyta</taxon>
        <taxon>Embryophyta</taxon>
        <taxon>Tracheophyta</taxon>
        <taxon>Spermatophyta</taxon>
        <taxon>Magnoliopsida</taxon>
        <taxon>eudicotyledons</taxon>
        <taxon>Gunneridae</taxon>
        <taxon>Pentapetalae</taxon>
        <taxon>asterids</taxon>
        <taxon>lamiids</taxon>
        <taxon>Lamiales</taxon>
        <taxon>Oleaceae</taxon>
        <taxon>Forsythieae</taxon>
        <taxon>Forsythia</taxon>
    </lineage>
</organism>
<feature type="region of interest" description="Disordered" evidence="1">
    <location>
        <begin position="1"/>
        <end position="49"/>
    </location>
</feature>
<comment type="caution">
    <text evidence="2">The sequence shown here is derived from an EMBL/GenBank/DDBJ whole genome shotgun (WGS) entry which is preliminary data.</text>
</comment>
<feature type="region of interest" description="Disordered" evidence="1">
    <location>
        <begin position="96"/>
        <end position="199"/>
    </location>
</feature>
<feature type="compositionally biased region" description="Basic and acidic residues" evidence="1">
    <location>
        <begin position="154"/>
        <end position="180"/>
    </location>
</feature>
<keyword evidence="3" id="KW-1185">Reference proteome</keyword>
<dbReference type="EMBL" id="JBFOLJ010000016">
    <property type="protein sequence ID" value="KAL2468727.1"/>
    <property type="molecule type" value="Genomic_DNA"/>
</dbReference>
<evidence type="ECO:0000313" key="2">
    <source>
        <dbReference type="EMBL" id="KAL2468727.1"/>
    </source>
</evidence>
<evidence type="ECO:0000256" key="1">
    <source>
        <dbReference type="SAM" id="MobiDB-lite"/>
    </source>
</evidence>
<reference evidence="3" key="1">
    <citation type="submission" date="2024-07" db="EMBL/GenBank/DDBJ databases">
        <title>Two chromosome-level genome assemblies of Korean endemic species Abeliophyllum distichum and Forsythia ovata (Oleaceae).</title>
        <authorList>
            <person name="Jang H."/>
        </authorList>
    </citation>
    <scope>NUCLEOTIDE SEQUENCE [LARGE SCALE GENOMIC DNA]</scope>
</reference>
<feature type="compositionally biased region" description="Basic and acidic residues" evidence="1">
    <location>
        <begin position="1"/>
        <end position="22"/>
    </location>
</feature>
<evidence type="ECO:0000313" key="3">
    <source>
        <dbReference type="Proteomes" id="UP001604277"/>
    </source>
</evidence>
<feature type="compositionally biased region" description="Basic and acidic residues" evidence="1">
    <location>
        <begin position="97"/>
        <end position="117"/>
    </location>
</feature>
<feature type="compositionally biased region" description="Basic and acidic residues" evidence="1">
    <location>
        <begin position="132"/>
        <end position="147"/>
    </location>
</feature>
<feature type="compositionally biased region" description="Low complexity" evidence="1">
    <location>
        <begin position="33"/>
        <end position="46"/>
    </location>
</feature>
<proteinExistence type="predicted"/>
<dbReference type="AlphaFoldDB" id="A0ABD1PYP2"/>
<protein>
    <submittedName>
        <fullName evidence="2">Uncharacterized protein</fullName>
    </submittedName>
</protein>
<accession>A0ABD1PYP2</accession>
<feature type="compositionally biased region" description="Basic residues" evidence="1">
    <location>
        <begin position="119"/>
        <end position="131"/>
    </location>
</feature>
<name>A0ABD1PYP2_9LAMI</name>
<gene>
    <name evidence="2" type="ORF">Fot_50303</name>
</gene>
<dbReference type="Proteomes" id="UP001604277">
    <property type="component" value="Unassembled WGS sequence"/>
</dbReference>